<dbReference type="AlphaFoldDB" id="A0A380TGL8"/>
<name>A0A380TGL8_9ZZZZ</name>
<evidence type="ECO:0000313" key="1">
    <source>
        <dbReference type="EMBL" id="SUS06829.1"/>
    </source>
</evidence>
<gene>
    <name evidence="1" type="ORF">DF3PB_3340001</name>
</gene>
<organism evidence="1">
    <name type="scientific">metagenome</name>
    <dbReference type="NCBI Taxonomy" id="256318"/>
    <lineage>
        <taxon>unclassified sequences</taxon>
        <taxon>metagenomes</taxon>
    </lineage>
</organism>
<dbReference type="EMBL" id="UIDG01000262">
    <property type="protein sequence ID" value="SUS06829.1"/>
    <property type="molecule type" value="Genomic_DNA"/>
</dbReference>
<sequence>MGIEDLEEPSDLCCMCESAEIRFVHYMQHPNYPDILGVGCVCAEYMEGDYVAPKEREKPLRLLARQRRSWLGRRWRVSAKGNLYLNVEGFNLTIFPTSDGQGAFWSFKVQNRVTGQHQLSRRRYPTQEAAKRATFVGLQWAKNHLR</sequence>
<proteinExistence type="predicted"/>
<protein>
    <submittedName>
        <fullName evidence="1">Uncharacterized protein</fullName>
    </submittedName>
</protein>
<reference evidence="1" key="1">
    <citation type="submission" date="2018-07" db="EMBL/GenBank/DDBJ databases">
        <authorList>
            <person name="Quirk P.G."/>
            <person name="Krulwich T.A."/>
        </authorList>
    </citation>
    <scope>NUCLEOTIDE SEQUENCE</scope>
</reference>
<accession>A0A380TGL8</accession>